<feature type="domain" description="Adenine deaminase C-terminal" evidence="8">
    <location>
        <begin position="396"/>
        <end position="558"/>
    </location>
</feature>
<dbReference type="PANTHER" id="PTHR11113">
    <property type="entry name" value="N-ACETYLGLUCOSAMINE-6-PHOSPHATE DEACETYLASE"/>
    <property type="match status" value="1"/>
</dbReference>
<keyword evidence="3 6" id="KW-0378">Hydrolase</keyword>
<dbReference type="InterPro" id="IPR026912">
    <property type="entry name" value="Adenine_deam_C"/>
</dbReference>
<dbReference type="GO" id="GO:0006146">
    <property type="term" value="P:adenine catabolic process"/>
    <property type="evidence" value="ECO:0007669"/>
    <property type="project" value="InterPro"/>
</dbReference>
<comment type="catalytic activity">
    <reaction evidence="5 6">
        <text>adenine + H2O + H(+) = hypoxanthine + NH4(+)</text>
        <dbReference type="Rhea" id="RHEA:23688"/>
        <dbReference type="ChEBI" id="CHEBI:15377"/>
        <dbReference type="ChEBI" id="CHEBI:15378"/>
        <dbReference type="ChEBI" id="CHEBI:16708"/>
        <dbReference type="ChEBI" id="CHEBI:17368"/>
        <dbReference type="ChEBI" id="CHEBI:28938"/>
        <dbReference type="EC" id="3.5.4.2"/>
    </reaction>
</comment>
<evidence type="ECO:0000256" key="3">
    <source>
        <dbReference type="ARBA" id="ARBA00022801"/>
    </source>
</evidence>
<protein>
    <recommendedName>
        <fullName evidence="2 6">Adenine deaminase</fullName>
        <shortName evidence="6">Adenase</shortName>
        <shortName evidence="6">Adenine aminase</shortName>
        <ecNumber evidence="2 6">3.5.4.2</ecNumber>
    </recommendedName>
</protein>
<dbReference type="EC" id="3.5.4.2" evidence="2 6"/>
<evidence type="ECO:0000256" key="2">
    <source>
        <dbReference type="ARBA" id="ARBA00012782"/>
    </source>
</evidence>
<dbReference type="InterPro" id="IPR032466">
    <property type="entry name" value="Metal_Hydrolase"/>
</dbReference>
<dbReference type="GO" id="GO:0000034">
    <property type="term" value="F:adenine deaminase activity"/>
    <property type="evidence" value="ECO:0007669"/>
    <property type="project" value="UniProtKB-UniRule"/>
</dbReference>
<comment type="caution">
    <text evidence="9">The sequence shown here is derived from an EMBL/GenBank/DDBJ whole genome shotgun (WGS) entry which is preliminary data.</text>
</comment>
<dbReference type="InterPro" id="IPR006680">
    <property type="entry name" value="Amidohydro-rel"/>
</dbReference>
<organism evidence="9 10">
    <name type="scientific">Nocardiopsis ansamitocini</name>
    <dbReference type="NCBI Taxonomy" id="1670832"/>
    <lineage>
        <taxon>Bacteria</taxon>
        <taxon>Bacillati</taxon>
        <taxon>Actinomycetota</taxon>
        <taxon>Actinomycetes</taxon>
        <taxon>Streptosporangiales</taxon>
        <taxon>Nocardiopsidaceae</taxon>
        <taxon>Nocardiopsis</taxon>
    </lineage>
</organism>
<dbReference type="Pfam" id="PF13382">
    <property type="entry name" value="Adenine_deam_C"/>
    <property type="match status" value="1"/>
</dbReference>
<dbReference type="AlphaFoldDB" id="A0A9W6P3F3"/>
<evidence type="ECO:0000313" key="9">
    <source>
        <dbReference type="EMBL" id="GLU46515.1"/>
    </source>
</evidence>
<feature type="domain" description="Amidohydrolase-related" evidence="7">
    <location>
        <begin position="59"/>
        <end position="339"/>
    </location>
</feature>
<proteinExistence type="inferred from homology"/>
<evidence type="ECO:0000256" key="6">
    <source>
        <dbReference type="HAMAP-Rule" id="MF_01518"/>
    </source>
</evidence>
<evidence type="ECO:0000313" key="10">
    <source>
        <dbReference type="Proteomes" id="UP001165092"/>
    </source>
</evidence>
<dbReference type="HAMAP" id="MF_01518">
    <property type="entry name" value="Adenine_deamin"/>
    <property type="match status" value="1"/>
</dbReference>
<keyword evidence="10" id="KW-1185">Reference proteome</keyword>
<evidence type="ECO:0000256" key="4">
    <source>
        <dbReference type="ARBA" id="ARBA00023211"/>
    </source>
</evidence>
<reference evidence="9" key="1">
    <citation type="submission" date="2023-02" db="EMBL/GenBank/DDBJ databases">
        <title>Nocardiopsis ansamitocini NBRC 112285.</title>
        <authorList>
            <person name="Ichikawa N."/>
            <person name="Sato H."/>
            <person name="Tonouchi N."/>
        </authorList>
    </citation>
    <scope>NUCLEOTIDE SEQUENCE</scope>
    <source>
        <strain evidence="9">NBRC 112285</strain>
    </source>
</reference>
<dbReference type="Pfam" id="PF01979">
    <property type="entry name" value="Amidohydro_1"/>
    <property type="match status" value="1"/>
</dbReference>
<dbReference type="RefSeq" id="WP_285757360.1">
    <property type="nucleotide sequence ID" value="NZ_BSQG01000001.1"/>
</dbReference>
<name>A0A9W6P3F3_9ACTN</name>
<comment type="cofactor">
    <cofactor evidence="6">
        <name>Mn(2+)</name>
        <dbReference type="ChEBI" id="CHEBI:29035"/>
    </cofactor>
</comment>
<dbReference type="EMBL" id="BSQG01000001">
    <property type="protein sequence ID" value="GLU46515.1"/>
    <property type="molecule type" value="Genomic_DNA"/>
</dbReference>
<sequence length="567" mass="59651">MNPSDPVDLLISGGSVVSVQTGEVWAADVAITGDAIRAVLEPGTPVTAAEVIDATGLLVAPGYVDAHMHIESSLLAPREFARVTLPRGTTTVLADAHEIVNVAGRDAQAWMIEQGRDTAQTMRWAVPSCVPALDGFETAGARLDAADIAEMLDWADVTTLGEVMDYRAVVSGDPRMRAIVEVARTRGVRLDGHCPNLSGVDLNEYLWAGIDSDHCKNTAEVAVEKARLGMLLMLQEKCLTPEVVDALLALPRLPDLCLVTDDVAADAILAGGHLDRVGHVALERGMAPVEVLRALTLTPARRLGLHDRGTVTPGKRADLVVLNALTDLTPAVVVAGGAVVGRNGQPLQAAAALPADNPFAGTVHLEPLAEGHPQWRVDLPDGEHTFRAMRVNEVDTYTEAAEVVLDVCDGVVQWEGHTAVVAVLERHTGDATVAVAPVVGHDLAEGAFASTYAHDSHNLTVIATSAESLRTAANAVIAAGGGMCAVVAGEEPALLELPIGGVMSDRSAGEVARVSGRVRAVLHAWGWRNRNAFMSVSTLTLAVSPQVKITDRGLVRVVDRAWEPAVV</sequence>
<dbReference type="Proteomes" id="UP001165092">
    <property type="component" value="Unassembled WGS sequence"/>
</dbReference>
<evidence type="ECO:0000256" key="1">
    <source>
        <dbReference type="ARBA" id="ARBA00006773"/>
    </source>
</evidence>
<dbReference type="Gene3D" id="3.20.20.140">
    <property type="entry name" value="Metal-dependent hydrolases"/>
    <property type="match status" value="1"/>
</dbReference>
<comment type="similarity">
    <text evidence="1 6">Belongs to the metallo-dependent hydrolases superfamily. Adenine deaminase family.</text>
</comment>
<dbReference type="SUPFAM" id="SSF51556">
    <property type="entry name" value="Metallo-dependent hydrolases"/>
    <property type="match status" value="1"/>
</dbReference>
<dbReference type="SUPFAM" id="SSF51338">
    <property type="entry name" value="Composite domain of metallo-dependent hydrolases"/>
    <property type="match status" value="1"/>
</dbReference>
<dbReference type="Gene3D" id="2.30.40.10">
    <property type="entry name" value="Urease, subunit C, domain 1"/>
    <property type="match status" value="1"/>
</dbReference>
<dbReference type="InterPro" id="IPR006679">
    <property type="entry name" value="Adenine_deam"/>
</dbReference>
<evidence type="ECO:0000259" key="8">
    <source>
        <dbReference type="Pfam" id="PF13382"/>
    </source>
</evidence>
<evidence type="ECO:0000259" key="7">
    <source>
        <dbReference type="Pfam" id="PF01979"/>
    </source>
</evidence>
<accession>A0A9W6P3F3</accession>
<dbReference type="PANTHER" id="PTHR11113:SF2">
    <property type="entry name" value="ADENINE DEAMINASE"/>
    <property type="match status" value="1"/>
</dbReference>
<keyword evidence="4 6" id="KW-0464">Manganese</keyword>
<evidence type="ECO:0000256" key="5">
    <source>
        <dbReference type="ARBA" id="ARBA00047720"/>
    </source>
</evidence>
<gene>
    <name evidence="6 9" type="primary">ade</name>
    <name evidence="9" type="ORF">Nans01_08660</name>
</gene>
<dbReference type="InterPro" id="IPR011059">
    <property type="entry name" value="Metal-dep_hydrolase_composite"/>
</dbReference>